<dbReference type="AlphaFoldDB" id="A0A1H0EU25"/>
<feature type="region of interest" description="Disordered" evidence="1">
    <location>
        <begin position="71"/>
        <end position="92"/>
    </location>
</feature>
<evidence type="ECO:0000313" key="2">
    <source>
        <dbReference type="EMBL" id="SDN85891.1"/>
    </source>
</evidence>
<keyword evidence="3" id="KW-1185">Reference proteome</keyword>
<evidence type="ECO:0000256" key="1">
    <source>
        <dbReference type="SAM" id="MobiDB-lite"/>
    </source>
</evidence>
<dbReference type="Proteomes" id="UP000199677">
    <property type="component" value="Unassembled WGS sequence"/>
</dbReference>
<proteinExistence type="predicted"/>
<organism evidence="2 3">
    <name type="scientific">Vreelandella arcis</name>
    <dbReference type="NCBI Taxonomy" id="416873"/>
    <lineage>
        <taxon>Bacteria</taxon>
        <taxon>Pseudomonadati</taxon>
        <taxon>Pseudomonadota</taxon>
        <taxon>Gammaproteobacteria</taxon>
        <taxon>Oceanospirillales</taxon>
        <taxon>Halomonadaceae</taxon>
        <taxon>Vreelandella</taxon>
    </lineage>
</organism>
<protein>
    <submittedName>
        <fullName evidence="2">Uncharacterized protein</fullName>
    </submittedName>
</protein>
<sequence length="92" mass="10379">MLTALTKNGNKQVGATVDDFSVRGEIWISIDHTKHLHDTPHPIKVSQRFLDERKEIQANFLSVHPGLLDSDFLPNFRDNPPPSRNGAPLPDR</sequence>
<accession>A0A1H0EU25</accession>
<name>A0A1H0EU25_9GAMM</name>
<evidence type="ECO:0000313" key="3">
    <source>
        <dbReference type="Proteomes" id="UP000199677"/>
    </source>
</evidence>
<reference evidence="3" key="1">
    <citation type="submission" date="2016-10" db="EMBL/GenBank/DDBJ databases">
        <authorList>
            <person name="Varghese N."/>
            <person name="Submissions S."/>
        </authorList>
    </citation>
    <scope>NUCLEOTIDE SEQUENCE [LARGE SCALE GENOMIC DNA]</scope>
    <source>
        <strain evidence="3">CGMCC 1.6494</strain>
    </source>
</reference>
<gene>
    <name evidence="2" type="ORF">SAMN04487951_1093</name>
</gene>
<dbReference type="EMBL" id="FNII01000009">
    <property type="protein sequence ID" value="SDN85891.1"/>
    <property type="molecule type" value="Genomic_DNA"/>
</dbReference>